<evidence type="ECO:0000256" key="1">
    <source>
        <dbReference type="ARBA" id="ARBA00008343"/>
    </source>
</evidence>
<dbReference type="KEGG" id="xap:XA3_08240"/>
<organism evidence="14 15">
    <name type="scientific">Xylocopilactobacillus apicola</name>
    <dbReference type="NCBI Taxonomy" id="2932184"/>
    <lineage>
        <taxon>Bacteria</taxon>
        <taxon>Bacillati</taxon>
        <taxon>Bacillota</taxon>
        <taxon>Bacilli</taxon>
        <taxon>Lactobacillales</taxon>
        <taxon>Lactobacillaceae</taxon>
        <taxon>Xylocopilactobacillus</taxon>
    </lineage>
</organism>
<proteinExistence type="inferred from homology"/>
<dbReference type="RefSeq" id="WP_317636289.1">
    <property type="nucleotide sequence ID" value="NZ_AP026802.1"/>
</dbReference>
<evidence type="ECO:0000256" key="9">
    <source>
        <dbReference type="ARBA" id="ARBA00023204"/>
    </source>
</evidence>
<evidence type="ECO:0000256" key="2">
    <source>
        <dbReference type="ARBA" id="ARBA00022485"/>
    </source>
</evidence>
<evidence type="ECO:0000256" key="7">
    <source>
        <dbReference type="ARBA" id="ARBA00023014"/>
    </source>
</evidence>
<keyword evidence="3 12" id="KW-0479">Metal-binding</keyword>
<keyword evidence="9 12" id="KW-0234">DNA repair</keyword>
<comment type="cofactor">
    <cofactor evidence="12">
        <name>[4Fe-4S] cluster</name>
        <dbReference type="ChEBI" id="CHEBI:49883"/>
    </cofactor>
    <text evidence="12">Binds 1 [4Fe-4S] cluster.</text>
</comment>
<gene>
    <name evidence="12 14" type="primary">nth</name>
    <name evidence="14" type="ORF">XA3_08240</name>
</gene>
<dbReference type="FunFam" id="1.10.1670.10:FF:000001">
    <property type="entry name" value="Endonuclease III"/>
    <property type="match status" value="1"/>
</dbReference>
<dbReference type="CDD" id="cd00056">
    <property type="entry name" value="ENDO3c"/>
    <property type="match status" value="1"/>
</dbReference>
<feature type="binding site" evidence="12">
    <location>
        <position position="205"/>
    </location>
    <ligand>
        <name>[4Fe-4S] cluster</name>
        <dbReference type="ChEBI" id="CHEBI:49883"/>
    </ligand>
</feature>
<keyword evidence="14" id="KW-0540">Nuclease</keyword>
<dbReference type="PANTHER" id="PTHR10359:SF18">
    <property type="entry name" value="ENDONUCLEASE III"/>
    <property type="match status" value="1"/>
</dbReference>
<dbReference type="Proteomes" id="UP001321861">
    <property type="component" value="Chromosome"/>
</dbReference>
<dbReference type="SMART" id="SM00478">
    <property type="entry name" value="ENDO3c"/>
    <property type="match status" value="1"/>
</dbReference>
<keyword evidence="14" id="KW-0255">Endonuclease</keyword>
<dbReference type="Pfam" id="PF00633">
    <property type="entry name" value="HHH"/>
    <property type="match status" value="1"/>
</dbReference>
<dbReference type="GO" id="GO:0019104">
    <property type="term" value="F:DNA N-glycosylase activity"/>
    <property type="evidence" value="ECO:0007669"/>
    <property type="project" value="UniProtKB-UniRule"/>
</dbReference>
<dbReference type="GO" id="GO:0003677">
    <property type="term" value="F:DNA binding"/>
    <property type="evidence" value="ECO:0007669"/>
    <property type="project" value="UniProtKB-UniRule"/>
</dbReference>
<dbReference type="GO" id="GO:0140078">
    <property type="term" value="F:class I DNA-(apurinic or apyrimidinic site) endonuclease activity"/>
    <property type="evidence" value="ECO:0007669"/>
    <property type="project" value="UniProtKB-EC"/>
</dbReference>
<dbReference type="InterPro" id="IPR003265">
    <property type="entry name" value="HhH-GPD_domain"/>
</dbReference>
<keyword evidence="8 12" id="KW-0238">DNA-binding</keyword>
<dbReference type="InterPro" id="IPR011257">
    <property type="entry name" value="DNA_glycosylase"/>
</dbReference>
<dbReference type="PROSITE" id="PS00764">
    <property type="entry name" value="ENDONUCLEASE_III_1"/>
    <property type="match status" value="1"/>
</dbReference>
<feature type="binding site" evidence="12">
    <location>
        <position position="196"/>
    </location>
    <ligand>
        <name>[4Fe-4S] cluster</name>
        <dbReference type="ChEBI" id="CHEBI:49883"/>
    </ligand>
</feature>
<feature type="binding site" evidence="12">
    <location>
        <position position="189"/>
    </location>
    <ligand>
        <name>[4Fe-4S] cluster</name>
        <dbReference type="ChEBI" id="CHEBI:49883"/>
    </ligand>
</feature>
<feature type="binding site" evidence="12">
    <location>
        <position position="199"/>
    </location>
    <ligand>
        <name>[4Fe-4S] cluster</name>
        <dbReference type="ChEBI" id="CHEBI:49883"/>
    </ligand>
</feature>
<evidence type="ECO:0000256" key="11">
    <source>
        <dbReference type="ARBA" id="ARBA00023295"/>
    </source>
</evidence>
<dbReference type="AlphaFoldDB" id="A0AAU9DWJ8"/>
<keyword evidence="15" id="KW-1185">Reference proteome</keyword>
<keyword evidence="7 12" id="KW-0411">Iron-sulfur</keyword>
<evidence type="ECO:0000256" key="8">
    <source>
        <dbReference type="ARBA" id="ARBA00023125"/>
    </source>
</evidence>
<dbReference type="InterPro" id="IPR004035">
    <property type="entry name" value="Endouclease-III_FeS-bd_BS"/>
</dbReference>
<sequence length="215" mass="24563">MISKDKYRKILTVLAEFYPTAQTELVYHNGFELLVAVVLSAQTTDKQVNKVTPELFKHFATPEQLGQANLLEVESLINSIGLYRNKSKNIIKLAQIIHEQYHDELPTEKEDLLKLPGVGEKTASVVMGDYYHVPALAVDTHVARLAKRWDVVGDNASVEEVQKKLMELTPKKDWIVTHHRLILFGRYFCTARSPKCLNCELLTLCKYGKNRLKIK</sequence>
<name>A0AAU9DWJ8_9LACO</name>
<evidence type="ECO:0000256" key="3">
    <source>
        <dbReference type="ARBA" id="ARBA00022723"/>
    </source>
</evidence>
<comment type="function">
    <text evidence="12">DNA repair enzyme that has both DNA N-glycosylase activity and AP-lyase activity. The DNA N-glycosylase activity releases various damaged pyrimidines from DNA by cleaving the N-glycosidic bond, leaving an AP (apurinic/apyrimidinic) site. The AP-lyase activity cleaves the phosphodiester bond 3' to the AP site by a beta-elimination, leaving a 3'-terminal unsaturated sugar and a product with a terminal 5'-phosphate.</text>
</comment>
<evidence type="ECO:0000259" key="13">
    <source>
        <dbReference type="SMART" id="SM00478"/>
    </source>
</evidence>
<dbReference type="HAMAP" id="MF_00942">
    <property type="entry name" value="Nth"/>
    <property type="match status" value="1"/>
</dbReference>
<keyword evidence="2 12" id="KW-0004">4Fe-4S</keyword>
<evidence type="ECO:0000256" key="6">
    <source>
        <dbReference type="ARBA" id="ARBA00023004"/>
    </source>
</evidence>
<dbReference type="InterPro" id="IPR000445">
    <property type="entry name" value="HhH_motif"/>
</dbReference>
<dbReference type="Gene3D" id="1.10.340.30">
    <property type="entry name" value="Hypothetical protein, domain 2"/>
    <property type="match status" value="1"/>
</dbReference>
<keyword evidence="4 12" id="KW-0227">DNA damage</keyword>
<feature type="domain" description="HhH-GPD" evidence="13">
    <location>
        <begin position="39"/>
        <end position="187"/>
    </location>
</feature>
<dbReference type="Gene3D" id="1.10.1670.10">
    <property type="entry name" value="Helix-hairpin-Helix base-excision DNA repair enzymes (C-terminal)"/>
    <property type="match status" value="1"/>
</dbReference>
<evidence type="ECO:0000313" key="14">
    <source>
        <dbReference type="EMBL" id="BDR58383.1"/>
    </source>
</evidence>
<dbReference type="GO" id="GO:0051539">
    <property type="term" value="F:4 iron, 4 sulfur cluster binding"/>
    <property type="evidence" value="ECO:0007669"/>
    <property type="project" value="UniProtKB-UniRule"/>
</dbReference>
<comment type="catalytic activity">
    <reaction evidence="12">
        <text>2'-deoxyribonucleotide-(2'-deoxyribose 5'-phosphate)-2'-deoxyribonucleotide-DNA = a 3'-end 2'-deoxyribonucleotide-(2,3-dehydro-2,3-deoxyribose 5'-phosphate)-DNA + a 5'-end 5'-phospho-2'-deoxyribonucleoside-DNA + H(+)</text>
        <dbReference type="Rhea" id="RHEA:66592"/>
        <dbReference type="Rhea" id="RHEA-COMP:13180"/>
        <dbReference type="Rhea" id="RHEA-COMP:16897"/>
        <dbReference type="Rhea" id="RHEA-COMP:17067"/>
        <dbReference type="ChEBI" id="CHEBI:15378"/>
        <dbReference type="ChEBI" id="CHEBI:136412"/>
        <dbReference type="ChEBI" id="CHEBI:157695"/>
        <dbReference type="ChEBI" id="CHEBI:167181"/>
        <dbReference type="EC" id="4.2.99.18"/>
    </reaction>
</comment>
<evidence type="ECO:0000256" key="4">
    <source>
        <dbReference type="ARBA" id="ARBA00022763"/>
    </source>
</evidence>
<protein>
    <recommendedName>
        <fullName evidence="12">Endonuclease III</fullName>
        <ecNumber evidence="12">4.2.99.18</ecNumber>
    </recommendedName>
    <alternativeName>
        <fullName evidence="12">DNA-(apurinic or apyrimidinic site) lyase</fullName>
    </alternativeName>
</protein>
<dbReference type="PANTHER" id="PTHR10359">
    <property type="entry name" value="A/G-SPECIFIC ADENINE GLYCOSYLASE/ENDONUCLEASE III"/>
    <property type="match status" value="1"/>
</dbReference>
<dbReference type="EC" id="4.2.99.18" evidence="12"/>
<dbReference type="GO" id="GO:0046872">
    <property type="term" value="F:metal ion binding"/>
    <property type="evidence" value="ECO:0007669"/>
    <property type="project" value="UniProtKB-KW"/>
</dbReference>
<dbReference type="Pfam" id="PF00730">
    <property type="entry name" value="HhH-GPD"/>
    <property type="match status" value="1"/>
</dbReference>
<keyword evidence="11 12" id="KW-0326">Glycosidase</keyword>
<dbReference type="GO" id="GO:0006285">
    <property type="term" value="P:base-excision repair, AP site formation"/>
    <property type="evidence" value="ECO:0007669"/>
    <property type="project" value="TreeGrafter"/>
</dbReference>
<dbReference type="FunFam" id="1.10.340.30:FF:000001">
    <property type="entry name" value="Endonuclease III"/>
    <property type="match status" value="1"/>
</dbReference>
<evidence type="ECO:0000256" key="10">
    <source>
        <dbReference type="ARBA" id="ARBA00023239"/>
    </source>
</evidence>
<keyword evidence="5 12" id="KW-0378">Hydrolase</keyword>
<dbReference type="EMBL" id="AP026802">
    <property type="protein sequence ID" value="BDR58383.1"/>
    <property type="molecule type" value="Genomic_DNA"/>
</dbReference>
<evidence type="ECO:0000313" key="15">
    <source>
        <dbReference type="Proteomes" id="UP001321861"/>
    </source>
</evidence>
<dbReference type="PIRSF" id="PIRSF001435">
    <property type="entry name" value="Nth"/>
    <property type="match status" value="1"/>
</dbReference>
<evidence type="ECO:0000256" key="12">
    <source>
        <dbReference type="HAMAP-Rule" id="MF_00942"/>
    </source>
</evidence>
<dbReference type="NCBIfam" id="TIGR01083">
    <property type="entry name" value="nth"/>
    <property type="match status" value="1"/>
</dbReference>
<dbReference type="InterPro" id="IPR005759">
    <property type="entry name" value="Nth"/>
</dbReference>
<keyword evidence="10 12" id="KW-0456">Lyase</keyword>
<accession>A0AAU9DWJ8</accession>
<dbReference type="SUPFAM" id="SSF48150">
    <property type="entry name" value="DNA-glycosylase"/>
    <property type="match status" value="1"/>
</dbReference>
<reference evidence="14 15" key="1">
    <citation type="journal article" date="2023" name="Microbiol. Spectr.">
        <title>Symbiosis of Carpenter Bees with Uncharacterized Lactic Acid Bacteria Showing NAD Auxotrophy.</title>
        <authorList>
            <person name="Kawasaki S."/>
            <person name="Ozawa K."/>
            <person name="Mori T."/>
            <person name="Yamamoto A."/>
            <person name="Ito M."/>
            <person name="Ohkuma M."/>
            <person name="Sakamoto M."/>
            <person name="Matsutani M."/>
        </authorList>
    </citation>
    <scope>NUCLEOTIDE SEQUENCE [LARGE SCALE GENOMIC DNA]</scope>
    <source>
        <strain evidence="14 15">XA3</strain>
    </source>
</reference>
<comment type="similarity">
    <text evidence="1 12">Belongs to the Nth/MutY family.</text>
</comment>
<evidence type="ECO:0000256" key="5">
    <source>
        <dbReference type="ARBA" id="ARBA00022801"/>
    </source>
</evidence>
<keyword evidence="6 12" id="KW-0408">Iron</keyword>
<dbReference type="InterPro" id="IPR023170">
    <property type="entry name" value="HhH_base_excis_C"/>
</dbReference>